<name>A0A7X0JGG9_9SPHN</name>
<dbReference type="RefSeq" id="WP_184507779.1">
    <property type="nucleotide sequence ID" value="NZ_JACHBT010000020.1"/>
</dbReference>
<accession>A0A7X0JGG9</accession>
<dbReference type="Proteomes" id="UP000522313">
    <property type="component" value="Unassembled WGS sequence"/>
</dbReference>
<comment type="caution">
    <text evidence="1">The sequence shown here is derived from an EMBL/GenBank/DDBJ whole genome shotgun (WGS) entry which is preliminary data.</text>
</comment>
<organism evidence="1 2">
    <name type="scientific">Sphingomonas endophytica</name>
    <dbReference type="NCBI Taxonomy" id="869719"/>
    <lineage>
        <taxon>Bacteria</taxon>
        <taxon>Pseudomonadati</taxon>
        <taxon>Pseudomonadota</taxon>
        <taxon>Alphaproteobacteria</taxon>
        <taxon>Sphingomonadales</taxon>
        <taxon>Sphingomonadaceae</taxon>
        <taxon>Sphingomonas</taxon>
    </lineage>
</organism>
<dbReference type="EMBL" id="JACHBT010000020">
    <property type="protein sequence ID" value="MBB6506277.1"/>
    <property type="molecule type" value="Genomic_DNA"/>
</dbReference>
<proteinExistence type="predicted"/>
<evidence type="ECO:0000313" key="2">
    <source>
        <dbReference type="Proteomes" id="UP000522313"/>
    </source>
</evidence>
<gene>
    <name evidence="1" type="ORF">F4693_003277</name>
</gene>
<sequence length="89" mass="9639">MSVLLALAMQVAAQPSPVRPKMTRADLNAMADACQAPRKWVVLRANEIVFRANPDADQAKIECMLKKISAVVATSNIGFIGNEQASEKK</sequence>
<dbReference type="AlphaFoldDB" id="A0A7X0JGG9"/>
<evidence type="ECO:0000313" key="1">
    <source>
        <dbReference type="EMBL" id="MBB6506277.1"/>
    </source>
</evidence>
<reference evidence="1 2" key="2">
    <citation type="submission" date="2020-08" db="EMBL/GenBank/DDBJ databases">
        <authorList>
            <person name="Partida-Martinez L."/>
            <person name="Huntemann M."/>
            <person name="Clum A."/>
            <person name="Wang J."/>
            <person name="Palaniappan K."/>
            <person name="Ritter S."/>
            <person name="Chen I.-M."/>
            <person name="Stamatis D."/>
            <person name="Reddy T."/>
            <person name="O'Malley R."/>
            <person name="Daum C."/>
            <person name="Shapiro N."/>
            <person name="Ivanova N."/>
            <person name="Kyrpides N."/>
            <person name="Woyke T."/>
        </authorList>
    </citation>
    <scope>NUCLEOTIDE SEQUENCE [LARGE SCALE GENOMIC DNA]</scope>
    <source>
        <strain evidence="1 2">AS3.13</strain>
    </source>
</reference>
<protein>
    <submittedName>
        <fullName evidence="1">Uncharacterized protein</fullName>
    </submittedName>
</protein>
<reference evidence="1 2" key="1">
    <citation type="submission" date="2020-08" db="EMBL/GenBank/DDBJ databases">
        <title>The Agave Microbiome: Exploring the role of microbial communities in plant adaptations to desert environments.</title>
        <authorList>
            <person name="Partida-Martinez L.P."/>
        </authorList>
    </citation>
    <scope>NUCLEOTIDE SEQUENCE [LARGE SCALE GENOMIC DNA]</scope>
    <source>
        <strain evidence="1 2">AS3.13</strain>
    </source>
</reference>